<accession>A0A1B0UI09</accession>
<evidence type="ECO:0000256" key="7">
    <source>
        <dbReference type="ARBA" id="ARBA00023125"/>
    </source>
</evidence>
<dbReference type="KEGG" id="vg:28715612"/>
<dbReference type="Proteomes" id="UP000173328">
    <property type="component" value="Segment"/>
</dbReference>
<sequence>MASRPIKEEMSQVLLSDEVEFPQPKKNKRKRSYKDDLEPEYKDIKRDIKPIIKEIEKAIIAPPRRKYRWRGRKVQKILRPGSAIMLSSVPKTRQKRTAEEMHTDIDILDQASKKEGEFAYGKMPHLEIQTNKRKRERDISPHDDFITTELKKQKIALEMPVLKRKRPSSEIESFSKKRKSDDSFVALDNYNPTPNMQPITEQQVLPINRKRGGTCLQPTCQLLASKKRKIAQRADRSEANMEVEMPVSTENGSEMVRADVKVRPIKKVAPGIGIRTVDVDIPLQNSVQNIISSTVSTSESLPSTFVAPFQETKSKKMIPDVKYHPSISTSKIPRRKKYPSANSIIPEAVYHPSIDHPRAKKKIIPEVRYHPSIAKARRYTV</sequence>
<feature type="compositionally biased region" description="Basic and acidic residues" evidence="8">
    <location>
        <begin position="1"/>
        <end position="10"/>
    </location>
</feature>
<organism evidence="9 10">
    <name type="scientific">Bat mastadenovirus WIV12</name>
    <dbReference type="NCBI Taxonomy" id="1788434"/>
    <lineage>
        <taxon>Viruses</taxon>
        <taxon>Varidnaviria</taxon>
        <taxon>Bamfordvirae</taxon>
        <taxon>Preplasmiviricota</taxon>
        <taxon>Polisuviricotina</taxon>
        <taxon>Pharingeaviricetes</taxon>
        <taxon>Rowavirales</taxon>
        <taxon>Adenoviridae</taxon>
        <taxon>Mastadenovirus</taxon>
        <taxon>Mastadenovirus miniopteridae</taxon>
        <taxon>Bat mastadenovirus D</taxon>
    </lineage>
</organism>
<keyword evidence="3" id="KW-1188">Viral release from host cell</keyword>
<dbReference type="GO" id="GO:0003677">
    <property type="term" value="F:DNA binding"/>
    <property type="evidence" value="ECO:0007669"/>
    <property type="project" value="UniProtKB-KW"/>
</dbReference>
<dbReference type="RefSeq" id="YP_009272881.1">
    <property type="nucleotide sequence ID" value="NC_030860.1"/>
</dbReference>
<protein>
    <submittedName>
        <fullName evidence="9">V</fullName>
    </submittedName>
</protein>
<keyword evidence="7" id="KW-0238">DNA-binding</keyword>
<feature type="region of interest" description="Disordered" evidence="8">
    <location>
        <begin position="1"/>
        <end position="37"/>
    </location>
</feature>
<evidence type="ECO:0000256" key="6">
    <source>
        <dbReference type="ARBA" id="ARBA00022950"/>
    </source>
</evidence>
<evidence type="ECO:0000313" key="9">
    <source>
        <dbReference type="EMBL" id="AMB43154.1"/>
    </source>
</evidence>
<keyword evidence="10" id="KW-1185">Reference proteome</keyword>
<keyword evidence="6" id="KW-0118">Viral capsid assembly</keyword>
<dbReference type="InterPro" id="IPR005608">
    <property type="entry name" value="Adeno_V"/>
</dbReference>
<comment type="similarity">
    <text evidence="1">Belongs to the adenoviridae core-capsid bridging protein family.</text>
</comment>
<dbReference type="EMBL" id="KT698856">
    <property type="protein sequence ID" value="AMB43154.1"/>
    <property type="molecule type" value="Genomic_DNA"/>
</dbReference>
<reference evidence="9 10" key="1">
    <citation type="submission" date="2015-08" db="EMBL/GenBank/DDBJ databases">
        <title>Isolation and characterization of novel bat adenoviruses with diverse genome sizes, low GC contents or extremely long E3 ORFs.</title>
        <authorList>
            <person name="Tan B."/>
            <person name="Yang X.-L."/>
            <person name="Ge X.-Y."/>
            <person name="Peng C."/>
            <person name="Zhang Y.-Z."/>
            <person name="Zhang L.-B."/>
            <person name="Shi Z.-L."/>
        </authorList>
    </citation>
    <scope>NUCLEOTIDE SEQUENCE [LARGE SCALE GENOMIC DNA]</scope>
    <source>
        <strain evidence="9">WIV12</strain>
    </source>
</reference>
<dbReference type="GeneID" id="28715612"/>
<keyword evidence="4" id="KW-0946">Virion</keyword>
<evidence type="ECO:0000256" key="5">
    <source>
        <dbReference type="ARBA" id="ARBA00022921"/>
    </source>
</evidence>
<evidence type="ECO:0000256" key="1">
    <source>
        <dbReference type="ARBA" id="ARBA00008293"/>
    </source>
</evidence>
<dbReference type="OrthoDB" id="9492at10239"/>
<evidence type="ECO:0000256" key="4">
    <source>
        <dbReference type="ARBA" id="ARBA00022844"/>
    </source>
</evidence>
<dbReference type="GO" id="GO:0044423">
    <property type="term" value="C:virion component"/>
    <property type="evidence" value="ECO:0007669"/>
    <property type="project" value="UniProtKB-KW"/>
</dbReference>
<keyword evidence="5" id="KW-0426">Late protein</keyword>
<name>A0A1B0UI09_9ADEN</name>
<proteinExistence type="inferred from homology"/>
<evidence type="ECO:0000313" key="10">
    <source>
        <dbReference type="Proteomes" id="UP000173328"/>
    </source>
</evidence>
<dbReference type="Pfam" id="PF03910">
    <property type="entry name" value="Adeno_PV"/>
    <property type="match status" value="2"/>
</dbReference>
<evidence type="ECO:0000256" key="3">
    <source>
        <dbReference type="ARBA" id="ARBA00022612"/>
    </source>
</evidence>
<evidence type="ECO:0000256" key="8">
    <source>
        <dbReference type="SAM" id="MobiDB-lite"/>
    </source>
</evidence>
<keyword evidence="2" id="KW-1048">Host nucleus</keyword>
<evidence type="ECO:0000256" key="2">
    <source>
        <dbReference type="ARBA" id="ARBA00022562"/>
    </source>
</evidence>